<dbReference type="EMBL" id="CAJNOH010000008">
    <property type="protein sequence ID" value="CAF0741598.1"/>
    <property type="molecule type" value="Genomic_DNA"/>
</dbReference>
<dbReference type="Proteomes" id="UP000663870">
    <property type="component" value="Unassembled WGS sequence"/>
</dbReference>
<evidence type="ECO:0000313" key="2">
    <source>
        <dbReference type="EMBL" id="CAF0741598.1"/>
    </source>
</evidence>
<reference evidence="3" key="1">
    <citation type="submission" date="2021-02" db="EMBL/GenBank/DDBJ databases">
        <authorList>
            <person name="Nowell W R."/>
        </authorList>
    </citation>
    <scope>NUCLEOTIDE SEQUENCE</scope>
</reference>
<dbReference type="EMBL" id="CAJNOL010000034">
    <property type="protein sequence ID" value="CAF0771374.1"/>
    <property type="molecule type" value="Genomic_DNA"/>
</dbReference>
<protein>
    <submittedName>
        <fullName evidence="3">Uncharacterized protein</fullName>
    </submittedName>
</protein>
<dbReference type="GO" id="GO:0016491">
    <property type="term" value="F:oxidoreductase activity"/>
    <property type="evidence" value="ECO:0007669"/>
    <property type="project" value="UniProtKB-KW"/>
</dbReference>
<dbReference type="Proteomes" id="UP000663854">
    <property type="component" value="Unassembled WGS sequence"/>
</dbReference>
<evidence type="ECO:0000256" key="1">
    <source>
        <dbReference type="ARBA" id="ARBA00023002"/>
    </source>
</evidence>
<organism evidence="3 4">
    <name type="scientific">Rotaria sordida</name>
    <dbReference type="NCBI Taxonomy" id="392033"/>
    <lineage>
        <taxon>Eukaryota</taxon>
        <taxon>Metazoa</taxon>
        <taxon>Spiralia</taxon>
        <taxon>Gnathifera</taxon>
        <taxon>Rotifera</taxon>
        <taxon>Eurotatoria</taxon>
        <taxon>Bdelloidea</taxon>
        <taxon>Philodinida</taxon>
        <taxon>Philodinidae</taxon>
        <taxon>Rotaria</taxon>
    </lineage>
</organism>
<evidence type="ECO:0000313" key="3">
    <source>
        <dbReference type="EMBL" id="CAF0771374.1"/>
    </source>
</evidence>
<gene>
    <name evidence="3" type="ORF">JXQ802_LOCUS2730</name>
    <name evidence="2" type="ORF">PYM288_LOCUS1588</name>
</gene>
<dbReference type="PANTHER" id="PTHR35870">
    <property type="entry name" value="PROTEIN, PUTATIVE (AFU_ORTHOLOGUE AFUA_5G03330)-RELATED"/>
    <property type="match status" value="1"/>
</dbReference>
<sequence length="389" mass="45567">MSRTVLNKLLSHSFENYQILFNELKFHNHNPHHLGSLYLLGATDDKLEKSYKVMCEDLDPYATSPHEINLSNWRKFLGNKNFCKSYRDFFHEQLTTNGNNWHKKLKEFLLDDQEHPLINGVIGGLAHPLIHIGYAFELDSQLVGIEALATTAVCYNYLHEIADKLKLPISPSKSALEIFKDIHLDNRLPIYDKPDIDNLELVVKNYTDLVLSHYNQWNMNKENIEKTIEELFDLAVYIYGATHKPNDIEFDFFLLHLVTAMHAIRIIYPHINNQQIIEHILLQFFYFAIVIYICQLRPEINEHLINDYKIDNEKNNWNYVIERILNTKLIDDAHAVKVIRALKDADKVYGNKNGFYLKTAIKTVDHVNVEDIWIGMSDDQRQLNVLKHL</sequence>
<keyword evidence="1" id="KW-0560">Oxidoreductase</keyword>
<keyword evidence="4" id="KW-1185">Reference proteome</keyword>
<name>A0A813QSF5_9BILA</name>
<dbReference type="Pfam" id="PF14027">
    <property type="entry name" value="Questin_oxidase"/>
    <property type="match status" value="1"/>
</dbReference>
<proteinExistence type="predicted"/>
<accession>A0A813QSF5</accession>
<dbReference type="AlphaFoldDB" id="A0A813QSF5"/>
<comment type="caution">
    <text evidence="3">The sequence shown here is derived from an EMBL/GenBank/DDBJ whole genome shotgun (WGS) entry which is preliminary data.</text>
</comment>
<dbReference type="InterPro" id="IPR025337">
    <property type="entry name" value="Questin_oxidase-like"/>
</dbReference>
<evidence type="ECO:0000313" key="4">
    <source>
        <dbReference type="Proteomes" id="UP000663870"/>
    </source>
</evidence>
<dbReference type="PANTHER" id="PTHR35870:SF6">
    <property type="entry name" value="MGS207 PROTEIN"/>
    <property type="match status" value="1"/>
</dbReference>